<feature type="signal peptide" evidence="1">
    <location>
        <begin position="1"/>
        <end position="21"/>
    </location>
</feature>
<gene>
    <name evidence="2" type="ORF">E4U43_004310</name>
</gene>
<reference evidence="2" key="1">
    <citation type="journal article" date="2020" name="bioRxiv">
        <title>Whole genome comparisons of ergot fungi reveals the divergence and evolution of species within the genus Claviceps are the result of varying mechanisms driving genome evolution and host range expansion.</title>
        <authorList>
            <person name="Wyka S.A."/>
            <person name="Mondo S.J."/>
            <person name="Liu M."/>
            <person name="Dettman J."/>
            <person name="Nalam V."/>
            <person name="Broders K.D."/>
        </authorList>
    </citation>
    <scope>NUCLEOTIDE SEQUENCE</scope>
    <source>
        <strain evidence="2">CCC 602</strain>
    </source>
</reference>
<comment type="caution">
    <text evidence="2">The sequence shown here is derived from an EMBL/GenBank/DDBJ whole genome shotgun (WGS) entry which is preliminary data.</text>
</comment>
<proteinExistence type="predicted"/>
<evidence type="ECO:0000256" key="1">
    <source>
        <dbReference type="SAM" id="SignalP"/>
    </source>
</evidence>
<keyword evidence="3" id="KW-1185">Reference proteome</keyword>
<name>A0A9P7SWZ6_9HYPO</name>
<protein>
    <submittedName>
        <fullName evidence="2">Uncharacterized protein</fullName>
    </submittedName>
</protein>
<accession>A0A9P7SWZ6</accession>
<evidence type="ECO:0000313" key="2">
    <source>
        <dbReference type="EMBL" id="KAG5990304.1"/>
    </source>
</evidence>
<dbReference type="EMBL" id="SRPW01002813">
    <property type="protein sequence ID" value="KAG5990304.1"/>
    <property type="molecule type" value="Genomic_DNA"/>
</dbReference>
<keyword evidence="1" id="KW-0732">Signal</keyword>
<feature type="chain" id="PRO_5040290883" evidence="1">
    <location>
        <begin position="22"/>
        <end position="103"/>
    </location>
</feature>
<dbReference type="OrthoDB" id="4947536at2759"/>
<evidence type="ECO:0000313" key="3">
    <source>
        <dbReference type="Proteomes" id="UP000748025"/>
    </source>
</evidence>
<dbReference type="Proteomes" id="UP000748025">
    <property type="component" value="Unassembled WGS sequence"/>
</dbReference>
<sequence length="103" mass="11511">MVRITTVLMAALAAIDPVVEARNCSKGQYYCGHHLLTIGDYNERIIKALRHDPGWFSGVKQKSMFRCSGSNGEIEFYMICPVDCIYGDGPVFDPDSDRCIFNA</sequence>
<organism evidence="2 3">
    <name type="scientific">Claviceps pusilla</name>
    <dbReference type="NCBI Taxonomy" id="123648"/>
    <lineage>
        <taxon>Eukaryota</taxon>
        <taxon>Fungi</taxon>
        <taxon>Dikarya</taxon>
        <taxon>Ascomycota</taxon>
        <taxon>Pezizomycotina</taxon>
        <taxon>Sordariomycetes</taxon>
        <taxon>Hypocreomycetidae</taxon>
        <taxon>Hypocreales</taxon>
        <taxon>Clavicipitaceae</taxon>
        <taxon>Claviceps</taxon>
    </lineage>
</organism>
<dbReference type="AlphaFoldDB" id="A0A9P7SWZ6"/>